<feature type="transmembrane region" description="Helical" evidence="8">
    <location>
        <begin position="257"/>
        <end position="279"/>
    </location>
</feature>
<evidence type="ECO:0000313" key="11">
    <source>
        <dbReference type="Proteomes" id="UP001597267"/>
    </source>
</evidence>
<evidence type="ECO:0000259" key="9">
    <source>
        <dbReference type="PROSITE" id="PS50928"/>
    </source>
</evidence>
<evidence type="ECO:0000256" key="8">
    <source>
        <dbReference type="RuleBase" id="RU363032"/>
    </source>
</evidence>
<dbReference type="PANTHER" id="PTHR43357">
    <property type="entry name" value="INNER MEMBRANE ABC TRANSPORTER PERMEASE PROTEIN YDCV"/>
    <property type="match status" value="1"/>
</dbReference>
<evidence type="ECO:0000256" key="6">
    <source>
        <dbReference type="ARBA" id="ARBA00022989"/>
    </source>
</evidence>
<evidence type="ECO:0000256" key="7">
    <source>
        <dbReference type="ARBA" id="ARBA00023136"/>
    </source>
</evidence>
<evidence type="ECO:0000256" key="4">
    <source>
        <dbReference type="ARBA" id="ARBA00022519"/>
    </source>
</evidence>
<feature type="transmembrane region" description="Helical" evidence="8">
    <location>
        <begin position="7"/>
        <end position="27"/>
    </location>
</feature>
<dbReference type="SUPFAM" id="SSF161098">
    <property type="entry name" value="MetI-like"/>
    <property type="match status" value="1"/>
</dbReference>
<keyword evidence="2 8" id="KW-0813">Transport</keyword>
<keyword evidence="7 8" id="KW-0472">Membrane</keyword>
<feature type="transmembrane region" description="Helical" evidence="8">
    <location>
        <begin position="64"/>
        <end position="88"/>
    </location>
</feature>
<dbReference type="InterPro" id="IPR035906">
    <property type="entry name" value="MetI-like_sf"/>
</dbReference>
<evidence type="ECO:0000256" key="5">
    <source>
        <dbReference type="ARBA" id="ARBA00022692"/>
    </source>
</evidence>
<keyword evidence="5 8" id="KW-0812">Transmembrane</keyword>
<comment type="similarity">
    <text evidence="8">Belongs to the binding-protein-dependent transport system permease family.</text>
</comment>
<accession>A0ABW4JA00</accession>
<keyword evidence="11" id="KW-1185">Reference proteome</keyword>
<dbReference type="RefSeq" id="WP_164506951.1">
    <property type="nucleotide sequence ID" value="NZ_JBHTOP010000026.1"/>
</dbReference>
<name>A0ABW4JA00_9LACO</name>
<dbReference type="Proteomes" id="UP001597267">
    <property type="component" value="Unassembled WGS sequence"/>
</dbReference>
<feature type="transmembrane region" description="Helical" evidence="8">
    <location>
        <begin position="197"/>
        <end position="220"/>
    </location>
</feature>
<evidence type="ECO:0000313" key="10">
    <source>
        <dbReference type="EMBL" id="MFD1672426.1"/>
    </source>
</evidence>
<feature type="domain" description="ABC transmembrane type-1" evidence="9">
    <location>
        <begin position="63"/>
        <end position="276"/>
    </location>
</feature>
<comment type="subcellular location">
    <subcellularLocation>
        <location evidence="1">Cell inner membrane</location>
        <topology evidence="1">Multi-pass membrane protein</topology>
    </subcellularLocation>
    <subcellularLocation>
        <location evidence="8">Cell membrane</location>
        <topology evidence="8">Multi-pass membrane protein</topology>
    </subcellularLocation>
</comment>
<organism evidence="10 11">
    <name type="scientific">Agrilactobacillus yilanensis</name>
    <dbReference type="NCBI Taxonomy" id="2485997"/>
    <lineage>
        <taxon>Bacteria</taxon>
        <taxon>Bacillati</taxon>
        <taxon>Bacillota</taxon>
        <taxon>Bacilli</taxon>
        <taxon>Lactobacillales</taxon>
        <taxon>Lactobacillaceae</taxon>
        <taxon>Agrilactobacillus</taxon>
    </lineage>
</organism>
<reference evidence="11" key="1">
    <citation type="journal article" date="2019" name="Int. J. Syst. Evol. Microbiol.">
        <title>The Global Catalogue of Microorganisms (GCM) 10K type strain sequencing project: providing services to taxonomists for standard genome sequencing and annotation.</title>
        <authorList>
            <consortium name="The Broad Institute Genomics Platform"/>
            <consortium name="The Broad Institute Genome Sequencing Center for Infectious Disease"/>
            <person name="Wu L."/>
            <person name="Ma J."/>
        </authorList>
    </citation>
    <scope>NUCLEOTIDE SEQUENCE [LARGE SCALE GENOMIC DNA]</scope>
    <source>
        <strain evidence="11">CCM 8896</strain>
    </source>
</reference>
<dbReference type="CDD" id="cd06261">
    <property type="entry name" value="TM_PBP2"/>
    <property type="match status" value="1"/>
</dbReference>
<protein>
    <submittedName>
        <fullName evidence="10">ABC transporter permease</fullName>
    </submittedName>
</protein>
<feature type="transmembrane region" description="Helical" evidence="8">
    <location>
        <begin position="109"/>
        <end position="132"/>
    </location>
</feature>
<sequence>MLTKKKLILLLSPFTIFFCFVFVSAFIKSIVTSLGYYPLMGLKTLTFKYYMTALQDKTFLTTSLRTFCFALLSAGLACLGGLALALVLQRSTGPVGRFGFKLAQLPVMLPHIFVILALLQLLSQTGLVPSLLVHLGWLKGPQHFPLLVNDPLQIGIILTYLWKEIPFVIVSLMLVLRSLDRRYSAVGQNLGASKLQIFWHISLPMIQPALLNAFIINFSFNFGAYEVPYLLGNPRRELLPVYIYDFYVQGDLTQMPLIMSLNILLSLFAVLCAGAVLYLSRRLPGGHLGGLK</sequence>
<dbReference type="PROSITE" id="PS50928">
    <property type="entry name" value="ABC_TM1"/>
    <property type="match status" value="1"/>
</dbReference>
<keyword evidence="4" id="KW-0997">Cell inner membrane</keyword>
<gene>
    <name evidence="10" type="ORF">ACFQ5M_09975</name>
</gene>
<dbReference type="Pfam" id="PF00528">
    <property type="entry name" value="BPD_transp_1"/>
    <property type="match status" value="1"/>
</dbReference>
<dbReference type="EMBL" id="JBHTOP010000026">
    <property type="protein sequence ID" value="MFD1672426.1"/>
    <property type="molecule type" value="Genomic_DNA"/>
</dbReference>
<feature type="transmembrane region" description="Helical" evidence="8">
    <location>
        <begin position="152"/>
        <end position="176"/>
    </location>
</feature>
<dbReference type="InterPro" id="IPR000515">
    <property type="entry name" value="MetI-like"/>
</dbReference>
<evidence type="ECO:0000256" key="2">
    <source>
        <dbReference type="ARBA" id="ARBA00022448"/>
    </source>
</evidence>
<comment type="caution">
    <text evidence="10">The sequence shown here is derived from an EMBL/GenBank/DDBJ whole genome shotgun (WGS) entry which is preliminary data.</text>
</comment>
<proteinExistence type="inferred from homology"/>
<dbReference type="Gene3D" id="1.10.3720.10">
    <property type="entry name" value="MetI-like"/>
    <property type="match status" value="1"/>
</dbReference>
<evidence type="ECO:0000256" key="1">
    <source>
        <dbReference type="ARBA" id="ARBA00004429"/>
    </source>
</evidence>
<keyword evidence="3" id="KW-1003">Cell membrane</keyword>
<evidence type="ECO:0000256" key="3">
    <source>
        <dbReference type="ARBA" id="ARBA00022475"/>
    </source>
</evidence>
<keyword evidence="6 8" id="KW-1133">Transmembrane helix</keyword>
<dbReference type="PANTHER" id="PTHR43357:SF4">
    <property type="entry name" value="INNER MEMBRANE ABC TRANSPORTER PERMEASE PROTEIN YDCV"/>
    <property type="match status" value="1"/>
</dbReference>